<dbReference type="Proteomes" id="UP001224781">
    <property type="component" value="Unassembled WGS sequence"/>
</dbReference>
<sequence>MPRLSLPGTCIKQDQRKTPAIRQIAAMSYLVMLERRITGSKQRDWVDRSSDIDGN</sequence>
<proteinExistence type="predicted"/>
<evidence type="ECO:0000313" key="2">
    <source>
        <dbReference type="Proteomes" id="UP001224781"/>
    </source>
</evidence>
<dbReference type="EMBL" id="JAUTBL010000002">
    <property type="protein sequence ID" value="MDQ1187061.1"/>
    <property type="molecule type" value="Genomic_DNA"/>
</dbReference>
<keyword evidence="2" id="KW-1185">Reference proteome</keyword>
<evidence type="ECO:0000313" key="1">
    <source>
        <dbReference type="EMBL" id="MDQ1187061.1"/>
    </source>
</evidence>
<organism evidence="1 2">
    <name type="scientific">Agrobacterium larrymoorei</name>
    <dbReference type="NCBI Taxonomy" id="160699"/>
    <lineage>
        <taxon>Bacteria</taxon>
        <taxon>Pseudomonadati</taxon>
        <taxon>Pseudomonadota</taxon>
        <taxon>Alphaproteobacteria</taxon>
        <taxon>Hyphomicrobiales</taxon>
        <taxon>Rhizobiaceae</taxon>
        <taxon>Rhizobium/Agrobacterium group</taxon>
        <taxon>Agrobacterium</taxon>
    </lineage>
</organism>
<gene>
    <name evidence="1" type="ORF">QE408_004204</name>
</gene>
<protein>
    <submittedName>
        <fullName evidence="1">Uncharacterized protein</fullName>
    </submittedName>
</protein>
<accession>A0ABU0UQ04</accession>
<name>A0ABU0UQ04_9HYPH</name>
<comment type="caution">
    <text evidence="1">The sequence shown here is derived from an EMBL/GenBank/DDBJ whole genome shotgun (WGS) entry which is preliminary data.</text>
</comment>
<reference evidence="1 2" key="1">
    <citation type="submission" date="2023-07" db="EMBL/GenBank/DDBJ databases">
        <title>Functional and genomic diversity of the sorghum phyllosphere microbiome.</title>
        <authorList>
            <person name="Shade A."/>
        </authorList>
    </citation>
    <scope>NUCLEOTIDE SEQUENCE [LARGE SCALE GENOMIC DNA]</scope>
    <source>
        <strain evidence="1 2">SORGH_AS_1126</strain>
    </source>
</reference>